<sequence length="245" mass="28694">MIVSINQKKFGNVLRRRYQPDPIIKVIRTKPKNKCLKLHMVKEKAEDEDIEVIFARELVKYGYNEWIQIQEIISKHKGIHAQEVKLAIETLINKVKKLNLVPSVGPSQPSTSERTSKPKISKSTKFLLPYGTRYINNKKSVGIEPIQHMFIWELEHGIFYLASQNQMCFQHIEDLLDAPIEHLFNLHLEGMRHKYMEIGYCVLISFKLNKHLTDLHLDDSKWLKPEILTKAEKFSNDDLTDFVED</sequence>
<keyword evidence="2" id="KW-1185">Reference proteome</keyword>
<protein>
    <submittedName>
        <fullName evidence="1">Uncharacterized protein</fullName>
    </submittedName>
</protein>
<reference evidence="1" key="1">
    <citation type="submission" date="2023-04" db="EMBL/GenBank/DDBJ databases">
        <authorList>
            <person name="Vijverberg K."/>
            <person name="Xiong W."/>
            <person name="Schranz E."/>
        </authorList>
    </citation>
    <scope>NUCLEOTIDE SEQUENCE</scope>
</reference>
<gene>
    <name evidence="1" type="ORF">LSALG_LOCUS20020</name>
</gene>
<accession>A0AA35YUJ3</accession>
<dbReference type="AlphaFoldDB" id="A0AA35YUJ3"/>
<dbReference type="Proteomes" id="UP001177003">
    <property type="component" value="Chromosome 4"/>
</dbReference>
<dbReference type="EMBL" id="OX465080">
    <property type="protein sequence ID" value="CAI9280263.1"/>
    <property type="molecule type" value="Genomic_DNA"/>
</dbReference>
<organism evidence="1 2">
    <name type="scientific">Lactuca saligna</name>
    <name type="common">Willowleaf lettuce</name>
    <dbReference type="NCBI Taxonomy" id="75948"/>
    <lineage>
        <taxon>Eukaryota</taxon>
        <taxon>Viridiplantae</taxon>
        <taxon>Streptophyta</taxon>
        <taxon>Embryophyta</taxon>
        <taxon>Tracheophyta</taxon>
        <taxon>Spermatophyta</taxon>
        <taxon>Magnoliopsida</taxon>
        <taxon>eudicotyledons</taxon>
        <taxon>Gunneridae</taxon>
        <taxon>Pentapetalae</taxon>
        <taxon>asterids</taxon>
        <taxon>campanulids</taxon>
        <taxon>Asterales</taxon>
        <taxon>Asteraceae</taxon>
        <taxon>Cichorioideae</taxon>
        <taxon>Cichorieae</taxon>
        <taxon>Lactucinae</taxon>
        <taxon>Lactuca</taxon>
    </lineage>
</organism>
<name>A0AA35YUJ3_LACSI</name>
<proteinExistence type="predicted"/>
<evidence type="ECO:0000313" key="1">
    <source>
        <dbReference type="EMBL" id="CAI9280263.1"/>
    </source>
</evidence>
<evidence type="ECO:0000313" key="2">
    <source>
        <dbReference type="Proteomes" id="UP001177003"/>
    </source>
</evidence>